<evidence type="ECO:0000313" key="3">
    <source>
        <dbReference type="Proteomes" id="UP000002195"/>
    </source>
</evidence>
<feature type="compositionally biased region" description="Polar residues" evidence="1">
    <location>
        <begin position="1"/>
        <end position="25"/>
    </location>
</feature>
<dbReference type="dictyBase" id="DDB_G0280389"/>
<dbReference type="PaxDb" id="44689-DDB0218231"/>
<organism evidence="2 3">
    <name type="scientific">Dictyostelium discoideum</name>
    <name type="common">Social amoeba</name>
    <dbReference type="NCBI Taxonomy" id="44689"/>
    <lineage>
        <taxon>Eukaryota</taxon>
        <taxon>Amoebozoa</taxon>
        <taxon>Evosea</taxon>
        <taxon>Eumycetozoa</taxon>
        <taxon>Dictyostelia</taxon>
        <taxon>Dictyosteliales</taxon>
        <taxon>Dictyosteliaceae</taxon>
        <taxon>Dictyostelium</taxon>
    </lineage>
</organism>
<feature type="region of interest" description="Disordered" evidence="1">
    <location>
        <begin position="1"/>
        <end position="26"/>
    </location>
</feature>
<dbReference type="AlphaFoldDB" id="Q54VK8"/>
<reference evidence="2 3" key="1">
    <citation type="journal article" date="2005" name="Nature">
        <title>The genome of the social amoeba Dictyostelium discoideum.</title>
        <authorList>
            <consortium name="The Dictyostelium discoideum Sequencing Consortium"/>
            <person name="Eichinger L."/>
            <person name="Pachebat J.A."/>
            <person name="Glockner G."/>
            <person name="Rajandream M.A."/>
            <person name="Sucgang R."/>
            <person name="Berriman M."/>
            <person name="Song J."/>
            <person name="Olsen R."/>
            <person name="Szafranski K."/>
            <person name="Xu Q."/>
            <person name="Tunggal B."/>
            <person name="Kummerfeld S."/>
            <person name="Madera M."/>
            <person name="Konfortov B.A."/>
            <person name="Rivero F."/>
            <person name="Bankier A.T."/>
            <person name="Lehmann R."/>
            <person name="Hamlin N."/>
            <person name="Davies R."/>
            <person name="Gaudet P."/>
            <person name="Fey P."/>
            <person name="Pilcher K."/>
            <person name="Chen G."/>
            <person name="Saunders D."/>
            <person name="Sodergren E."/>
            <person name="Davis P."/>
            <person name="Kerhornou A."/>
            <person name="Nie X."/>
            <person name="Hall N."/>
            <person name="Anjard C."/>
            <person name="Hemphill L."/>
            <person name="Bason N."/>
            <person name="Farbrother P."/>
            <person name="Desany B."/>
            <person name="Just E."/>
            <person name="Morio T."/>
            <person name="Rost R."/>
            <person name="Churcher C."/>
            <person name="Cooper J."/>
            <person name="Haydock S."/>
            <person name="van Driessche N."/>
            <person name="Cronin A."/>
            <person name="Goodhead I."/>
            <person name="Muzny D."/>
            <person name="Mourier T."/>
            <person name="Pain A."/>
            <person name="Lu M."/>
            <person name="Harper D."/>
            <person name="Lindsay R."/>
            <person name="Hauser H."/>
            <person name="James K."/>
            <person name="Quiles M."/>
            <person name="Madan Babu M."/>
            <person name="Saito T."/>
            <person name="Buchrieser C."/>
            <person name="Wardroper A."/>
            <person name="Felder M."/>
            <person name="Thangavelu M."/>
            <person name="Johnson D."/>
            <person name="Knights A."/>
            <person name="Loulseged H."/>
            <person name="Mungall K."/>
            <person name="Oliver K."/>
            <person name="Price C."/>
            <person name="Quail M.A."/>
            <person name="Urushihara H."/>
            <person name="Hernandez J."/>
            <person name="Rabbinowitsch E."/>
            <person name="Steffen D."/>
            <person name="Sanders M."/>
            <person name="Ma J."/>
            <person name="Kohara Y."/>
            <person name="Sharp S."/>
            <person name="Simmonds M."/>
            <person name="Spiegler S."/>
            <person name="Tivey A."/>
            <person name="Sugano S."/>
            <person name="White B."/>
            <person name="Walker D."/>
            <person name="Woodward J."/>
            <person name="Winckler T."/>
            <person name="Tanaka Y."/>
            <person name="Shaulsky G."/>
            <person name="Schleicher M."/>
            <person name="Weinstock G."/>
            <person name="Rosenthal A."/>
            <person name="Cox E.C."/>
            <person name="Chisholm R.L."/>
            <person name="Gibbs R."/>
            <person name="Loomis W.F."/>
            <person name="Platzer M."/>
            <person name="Kay R.R."/>
            <person name="Williams J."/>
            <person name="Dear P.H."/>
            <person name="Noegel A.A."/>
            <person name="Barrell B."/>
            <person name="Kuspa A."/>
        </authorList>
    </citation>
    <scope>NUCLEOTIDE SEQUENCE [LARGE SCALE GENOMIC DNA]</scope>
    <source>
        <strain evidence="2 3">AX4</strain>
    </source>
</reference>
<protein>
    <submittedName>
        <fullName evidence="2">Uncharacterized protein</fullName>
    </submittedName>
</protein>
<dbReference type="RefSeq" id="XP_641347.1">
    <property type="nucleotide sequence ID" value="XM_636255.1"/>
</dbReference>
<comment type="caution">
    <text evidence="2">The sequence shown here is derived from an EMBL/GenBank/DDBJ whole genome shotgun (WGS) entry which is preliminary data.</text>
</comment>
<gene>
    <name evidence="2" type="ORF">DDB_G0280389</name>
</gene>
<evidence type="ECO:0000256" key="1">
    <source>
        <dbReference type="SAM" id="MobiDB-lite"/>
    </source>
</evidence>
<dbReference type="Proteomes" id="UP000002195">
    <property type="component" value="Unassembled WGS sequence"/>
</dbReference>
<keyword evidence="3" id="KW-1185">Reference proteome</keyword>
<proteinExistence type="predicted"/>
<name>Q54VK8_DICDI</name>
<sequence>MRTSWTGGQNRQGPTTSSNKPSGRSSKILYYPSNKLLIKQSLLTFLKIKN</sequence>
<dbReference type="InParanoid" id="Q54VK8"/>
<evidence type="ECO:0000313" key="2">
    <source>
        <dbReference type="EMBL" id="EAL67421.1"/>
    </source>
</evidence>
<accession>Q54VK8</accession>
<dbReference type="EMBL" id="AAFI02000035">
    <property type="protein sequence ID" value="EAL67421.1"/>
    <property type="molecule type" value="Genomic_DNA"/>
</dbReference>
<dbReference type="GeneID" id="8622481"/>
<dbReference type="VEuPathDB" id="AmoebaDB:DDB_G0280389"/>
<dbReference type="KEGG" id="ddi:DDB_G0280389"/>
<dbReference type="HOGENOM" id="CLU_3128237_0_0_1"/>